<accession>A0A417Y903</accession>
<dbReference type="EMBL" id="QXGH01000008">
    <property type="protein sequence ID" value="RHW29021.1"/>
    <property type="molecule type" value="Genomic_DNA"/>
</dbReference>
<dbReference type="OrthoDB" id="5402478at2"/>
<proteinExistence type="predicted"/>
<sequence length="275" mass="30851">MTESARLAEEAVADVAERLAEYVVRYEAARDSRAVFAYLYLQLTRSLATALSVGDPVFRDPSWVADLAESLAGEYFAASDAMDAWAARTGTTPQTTVAPEELPHTVPEPWREVFAAISGGRSYVLEDALFSMMAHITYDLPVAMRRMAARSNVTSHIADFHLMNDVLGIAIDFVQDELASRYCWWLADLDRIFARNDELFSNYGIRVSRGMAWFNFSRLTDPAAADDAERSIRTSTGAFIQQVREPDWWALRVATRAGRLLVPERRRWPSASSTP</sequence>
<gene>
    <name evidence="1" type="ORF">D0Z08_00930</name>
</gene>
<evidence type="ECO:0000313" key="1">
    <source>
        <dbReference type="EMBL" id="RHW29021.1"/>
    </source>
</evidence>
<dbReference type="Proteomes" id="UP000283644">
    <property type="component" value="Unassembled WGS sequence"/>
</dbReference>
<dbReference type="InterPro" id="IPR046037">
    <property type="entry name" value="DUF5995"/>
</dbReference>
<evidence type="ECO:0000313" key="2">
    <source>
        <dbReference type="Proteomes" id="UP000283644"/>
    </source>
</evidence>
<keyword evidence="2" id="KW-1185">Reference proteome</keyword>
<comment type="caution">
    <text evidence="1">The sequence shown here is derived from an EMBL/GenBank/DDBJ whole genome shotgun (WGS) entry which is preliminary data.</text>
</comment>
<organism evidence="1 2">
    <name type="scientific">Nocardioides immobilis</name>
    <dbReference type="NCBI Taxonomy" id="2049295"/>
    <lineage>
        <taxon>Bacteria</taxon>
        <taxon>Bacillati</taxon>
        <taxon>Actinomycetota</taxon>
        <taxon>Actinomycetes</taxon>
        <taxon>Propionibacteriales</taxon>
        <taxon>Nocardioidaceae</taxon>
        <taxon>Nocardioides</taxon>
    </lineage>
</organism>
<dbReference type="AlphaFoldDB" id="A0A417Y903"/>
<dbReference type="RefSeq" id="WP_118921759.1">
    <property type="nucleotide sequence ID" value="NZ_QXGH01000008.1"/>
</dbReference>
<name>A0A417Y903_9ACTN</name>
<reference evidence="1 2" key="1">
    <citation type="submission" date="2018-09" db="EMBL/GenBank/DDBJ databases">
        <title>Genome sequencing of Nocardioides immobilis CCTCC AB 2017083 for comparison to Nocardioides silvaticus.</title>
        <authorList>
            <person name="Li C."/>
            <person name="Wang G."/>
        </authorList>
    </citation>
    <scope>NUCLEOTIDE SEQUENCE [LARGE SCALE GENOMIC DNA]</scope>
    <source>
        <strain evidence="1 2">CCTCC AB 2017083</strain>
    </source>
</reference>
<protein>
    <submittedName>
        <fullName evidence="1">Uncharacterized protein</fullName>
    </submittedName>
</protein>
<dbReference type="Pfam" id="PF19458">
    <property type="entry name" value="DUF5995"/>
    <property type="match status" value="1"/>
</dbReference>